<reference evidence="1 2" key="1">
    <citation type="submission" date="2019-08" db="EMBL/GenBank/DDBJ databases">
        <title>Draft genome sequence of Citrobacter portucalensis strain isolated from green turtle.</title>
        <authorList>
            <person name="Fernandes M.R."/>
            <person name="Sellera F.P."/>
            <person name="Goldeberg D.W."/>
            <person name="Costa D.C."/>
            <person name="Lincopan N."/>
        </authorList>
    </citation>
    <scope>NUCLEOTIDE SEQUENCE [LARGE SCALE GENOMIC DNA]</scope>
    <source>
        <strain evidence="1 2">TV06</strain>
    </source>
</reference>
<organism evidence="1 2">
    <name type="scientific">Citrobacter portucalensis</name>
    <dbReference type="NCBI Taxonomy" id="1639133"/>
    <lineage>
        <taxon>Bacteria</taxon>
        <taxon>Pseudomonadati</taxon>
        <taxon>Pseudomonadota</taxon>
        <taxon>Gammaproteobacteria</taxon>
        <taxon>Enterobacterales</taxon>
        <taxon>Enterobacteriaceae</taxon>
        <taxon>Citrobacter</taxon>
        <taxon>Citrobacter freundii complex</taxon>
    </lineage>
</organism>
<name>A0A5B0TAE2_9ENTR</name>
<sequence length="69" mass="8384">MPVRPIRVFVPKTRIHTNYQPYLSQSFFLFRNFHLSDQNHKKTLRNPILYFEERNRKTSEEVCLSSQAK</sequence>
<dbReference type="EMBL" id="VTZD01000004">
    <property type="protein sequence ID" value="KAA1146124.1"/>
    <property type="molecule type" value="Genomic_DNA"/>
</dbReference>
<evidence type="ECO:0000313" key="1">
    <source>
        <dbReference type="EMBL" id="KAA1146124.1"/>
    </source>
</evidence>
<protein>
    <submittedName>
        <fullName evidence="1">Uncharacterized protein</fullName>
    </submittedName>
</protein>
<gene>
    <name evidence="1" type="ORF">D3H66_03845</name>
</gene>
<accession>A0A5B0TAE2</accession>
<evidence type="ECO:0000313" key="2">
    <source>
        <dbReference type="Proteomes" id="UP000323297"/>
    </source>
</evidence>
<comment type="caution">
    <text evidence="1">The sequence shown here is derived from an EMBL/GenBank/DDBJ whole genome shotgun (WGS) entry which is preliminary data.</text>
</comment>
<proteinExistence type="predicted"/>
<dbReference type="Proteomes" id="UP000323297">
    <property type="component" value="Unassembled WGS sequence"/>
</dbReference>
<dbReference type="AlphaFoldDB" id="A0A5B0TAE2"/>